<dbReference type="Pfam" id="PF05739">
    <property type="entry name" value="SNARE"/>
    <property type="match status" value="1"/>
</dbReference>
<dbReference type="Proteomes" id="UP000324800">
    <property type="component" value="Unassembled WGS sequence"/>
</dbReference>
<dbReference type="InterPro" id="IPR000727">
    <property type="entry name" value="T_SNARE_dom"/>
</dbReference>
<dbReference type="EMBL" id="SNRW01002102">
    <property type="protein sequence ID" value="KAA6393909.1"/>
    <property type="molecule type" value="Genomic_DNA"/>
</dbReference>
<gene>
    <name evidence="4" type="ORF">EZS28_010566</name>
</gene>
<keyword evidence="2" id="KW-1133">Transmembrane helix</keyword>
<feature type="domain" description="T-SNARE coiled-coil homology" evidence="3">
    <location>
        <begin position="1"/>
        <end position="39"/>
    </location>
</feature>
<name>A0A5J4WHX4_9EUKA</name>
<evidence type="ECO:0000259" key="3">
    <source>
        <dbReference type="PROSITE" id="PS50192"/>
    </source>
</evidence>
<accession>A0A5J4WHX4</accession>
<protein>
    <recommendedName>
        <fullName evidence="3">t-SNARE coiled-coil homology domain-containing protein</fullName>
    </recommendedName>
</protein>
<feature type="transmembrane region" description="Helical" evidence="2">
    <location>
        <begin position="48"/>
        <end position="69"/>
    </location>
</feature>
<dbReference type="Gene3D" id="1.20.5.110">
    <property type="match status" value="1"/>
</dbReference>
<comment type="caution">
    <text evidence="4">The sequence shown here is derived from an EMBL/GenBank/DDBJ whole genome shotgun (WGS) entry which is preliminary data.</text>
</comment>
<keyword evidence="2" id="KW-0472">Membrane</keyword>
<evidence type="ECO:0000256" key="2">
    <source>
        <dbReference type="SAM" id="Phobius"/>
    </source>
</evidence>
<sequence>MKETNLTLEAQTEQMQNIGQQLDNMDSDLDRAKKTLQKIARRLTSDKFLIVILLIIVIAIVAVLVYSAFAPKGKSPDDS</sequence>
<proteinExistence type="predicted"/>
<keyword evidence="2" id="KW-0812">Transmembrane</keyword>
<evidence type="ECO:0000256" key="1">
    <source>
        <dbReference type="SAM" id="Coils"/>
    </source>
</evidence>
<evidence type="ECO:0000313" key="4">
    <source>
        <dbReference type="EMBL" id="KAA6393909.1"/>
    </source>
</evidence>
<dbReference type="AlphaFoldDB" id="A0A5J4WHX4"/>
<dbReference type="PROSITE" id="PS50192">
    <property type="entry name" value="T_SNARE"/>
    <property type="match status" value="1"/>
</dbReference>
<dbReference type="OrthoDB" id="19261at2759"/>
<reference evidence="4 5" key="1">
    <citation type="submission" date="2019-03" db="EMBL/GenBank/DDBJ databases">
        <title>Single cell metagenomics reveals metabolic interactions within the superorganism composed of flagellate Streblomastix strix and complex community of Bacteroidetes bacteria on its surface.</title>
        <authorList>
            <person name="Treitli S.C."/>
            <person name="Kolisko M."/>
            <person name="Husnik F."/>
            <person name="Keeling P."/>
            <person name="Hampl V."/>
        </authorList>
    </citation>
    <scope>NUCLEOTIDE SEQUENCE [LARGE SCALE GENOMIC DNA]</scope>
    <source>
        <strain evidence="4">ST1C</strain>
    </source>
</reference>
<dbReference type="SUPFAM" id="SSF58038">
    <property type="entry name" value="SNARE fusion complex"/>
    <property type="match status" value="1"/>
</dbReference>
<evidence type="ECO:0000313" key="5">
    <source>
        <dbReference type="Proteomes" id="UP000324800"/>
    </source>
</evidence>
<keyword evidence="1" id="KW-0175">Coiled coil</keyword>
<feature type="coiled-coil region" evidence="1">
    <location>
        <begin position="1"/>
        <end position="42"/>
    </location>
</feature>
<organism evidence="4 5">
    <name type="scientific">Streblomastix strix</name>
    <dbReference type="NCBI Taxonomy" id="222440"/>
    <lineage>
        <taxon>Eukaryota</taxon>
        <taxon>Metamonada</taxon>
        <taxon>Preaxostyla</taxon>
        <taxon>Oxymonadida</taxon>
        <taxon>Streblomastigidae</taxon>
        <taxon>Streblomastix</taxon>
    </lineage>
</organism>